<feature type="region of interest" description="Disordered" evidence="1">
    <location>
        <begin position="98"/>
        <end position="122"/>
    </location>
</feature>
<dbReference type="EMBL" id="KK852911">
    <property type="protein sequence ID" value="KDR13915.1"/>
    <property type="molecule type" value="Genomic_DNA"/>
</dbReference>
<sequence length="122" mass="13775">MYEVKLSRRLKLMKYSRATSRVVKTLAENLVCPPFSHCTDHCNSIYSLETNVLPFTYQREIHNTGCIVVNLFLVSHKLTDVSEAQSAYVIALMTEEVSTSETSPTFNYATGHSIPEDSPLRT</sequence>
<dbReference type="AlphaFoldDB" id="A0A067R6L4"/>
<gene>
    <name evidence="2" type="ORF">L798_12122</name>
</gene>
<name>A0A067R6L4_ZOONE</name>
<dbReference type="Proteomes" id="UP000027135">
    <property type="component" value="Unassembled WGS sequence"/>
</dbReference>
<organism evidence="2 3">
    <name type="scientific">Zootermopsis nevadensis</name>
    <name type="common">Dampwood termite</name>
    <dbReference type="NCBI Taxonomy" id="136037"/>
    <lineage>
        <taxon>Eukaryota</taxon>
        <taxon>Metazoa</taxon>
        <taxon>Ecdysozoa</taxon>
        <taxon>Arthropoda</taxon>
        <taxon>Hexapoda</taxon>
        <taxon>Insecta</taxon>
        <taxon>Pterygota</taxon>
        <taxon>Neoptera</taxon>
        <taxon>Polyneoptera</taxon>
        <taxon>Dictyoptera</taxon>
        <taxon>Blattodea</taxon>
        <taxon>Blattoidea</taxon>
        <taxon>Termitoidae</taxon>
        <taxon>Termopsidae</taxon>
        <taxon>Zootermopsis</taxon>
    </lineage>
</organism>
<evidence type="ECO:0000256" key="1">
    <source>
        <dbReference type="SAM" id="MobiDB-lite"/>
    </source>
</evidence>
<dbReference type="InParanoid" id="A0A067R6L4"/>
<evidence type="ECO:0000313" key="3">
    <source>
        <dbReference type="Proteomes" id="UP000027135"/>
    </source>
</evidence>
<proteinExistence type="predicted"/>
<keyword evidence="3" id="KW-1185">Reference proteome</keyword>
<reference evidence="2 3" key="1">
    <citation type="journal article" date="2014" name="Nat. Commun.">
        <title>Molecular traces of alternative social organization in a termite genome.</title>
        <authorList>
            <person name="Terrapon N."/>
            <person name="Li C."/>
            <person name="Robertson H.M."/>
            <person name="Ji L."/>
            <person name="Meng X."/>
            <person name="Booth W."/>
            <person name="Chen Z."/>
            <person name="Childers C.P."/>
            <person name="Glastad K.M."/>
            <person name="Gokhale K."/>
            <person name="Gowin J."/>
            <person name="Gronenberg W."/>
            <person name="Hermansen R.A."/>
            <person name="Hu H."/>
            <person name="Hunt B.G."/>
            <person name="Huylmans A.K."/>
            <person name="Khalil S.M."/>
            <person name="Mitchell R.D."/>
            <person name="Munoz-Torres M.C."/>
            <person name="Mustard J.A."/>
            <person name="Pan H."/>
            <person name="Reese J.T."/>
            <person name="Scharf M.E."/>
            <person name="Sun F."/>
            <person name="Vogel H."/>
            <person name="Xiao J."/>
            <person name="Yang W."/>
            <person name="Yang Z."/>
            <person name="Yang Z."/>
            <person name="Zhou J."/>
            <person name="Zhu J."/>
            <person name="Brent C.S."/>
            <person name="Elsik C.G."/>
            <person name="Goodisman M.A."/>
            <person name="Liberles D.A."/>
            <person name="Roe R.M."/>
            <person name="Vargo E.L."/>
            <person name="Vilcinskas A."/>
            <person name="Wang J."/>
            <person name="Bornberg-Bauer E."/>
            <person name="Korb J."/>
            <person name="Zhang G."/>
            <person name="Liebig J."/>
        </authorList>
    </citation>
    <scope>NUCLEOTIDE SEQUENCE [LARGE SCALE GENOMIC DNA]</scope>
    <source>
        <tissue evidence="2">Whole organism</tissue>
    </source>
</reference>
<accession>A0A067R6L4</accession>
<protein>
    <submittedName>
        <fullName evidence="2">Uncharacterized protein</fullName>
    </submittedName>
</protein>
<evidence type="ECO:0000313" key="2">
    <source>
        <dbReference type="EMBL" id="KDR13915.1"/>
    </source>
</evidence>